<comment type="caution">
    <text evidence="2">The sequence shown here is derived from an EMBL/GenBank/DDBJ whole genome shotgun (WGS) entry which is preliminary data.</text>
</comment>
<evidence type="ECO:0000313" key="2">
    <source>
        <dbReference type="EMBL" id="KAJ7616007.1"/>
    </source>
</evidence>
<feature type="compositionally biased region" description="Low complexity" evidence="1">
    <location>
        <begin position="73"/>
        <end position="86"/>
    </location>
</feature>
<name>A0AAD7BB49_9AGAR</name>
<keyword evidence="3" id="KW-1185">Reference proteome</keyword>
<feature type="region of interest" description="Disordered" evidence="1">
    <location>
        <begin position="56"/>
        <end position="144"/>
    </location>
</feature>
<dbReference type="AlphaFoldDB" id="A0AAD7BB49"/>
<dbReference type="Proteomes" id="UP001221142">
    <property type="component" value="Unassembled WGS sequence"/>
</dbReference>
<feature type="region of interest" description="Disordered" evidence="1">
    <location>
        <begin position="162"/>
        <end position="205"/>
    </location>
</feature>
<reference evidence="2" key="1">
    <citation type="submission" date="2023-03" db="EMBL/GenBank/DDBJ databases">
        <title>Massive genome expansion in bonnet fungi (Mycena s.s.) driven by repeated elements and novel gene families across ecological guilds.</title>
        <authorList>
            <consortium name="Lawrence Berkeley National Laboratory"/>
            <person name="Harder C.B."/>
            <person name="Miyauchi S."/>
            <person name="Viragh M."/>
            <person name="Kuo A."/>
            <person name="Thoen E."/>
            <person name="Andreopoulos B."/>
            <person name="Lu D."/>
            <person name="Skrede I."/>
            <person name="Drula E."/>
            <person name="Henrissat B."/>
            <person name="Morin E."/>
            <person name="Kohler A."/>
            <person name="Barry K."/>
            <person name="LaButti K."/>
            <person name="Morin E."/>
            <person name="Salamov A."/>
            <person name="Lipzen A."/>
            <person name="Mereny Z."/>
            <person name="Hegedus B."/>
            <person name="Baldrian P."/>
            <person name="Stursova M."/>
            <person name="Weitz H."/>
            <person name="Taylor A."/>
            <person name="Grigoriev I.V."/>
            <person name="Nagy L.G."/>
            <person name="Martin F."/>
            <person name="Kauserud H."/>
        </authorList>
    </citation>
    <scope>NUCLEOTIDE SEQUENCE</scope>
    <source>
        <strain evidence="2">9284</strain>
    </source>
</reference>
<feature type="region of interest" description="Disordered" evidence="1">
    <location>
        <begin position="401"/>
        <end position="430"/>
    </location>
</feature>
<protein>
    <submittedName>
        <fullName evidence="2">Uncharacterized protein</fullName>
    </submittedName>
</protein>
<dbReference type="EMBL" id="JARKIF010000023">
    <property type="protein sequence ID" value="KAJ7616007.1"/>
    <property type="molecule type" value="Genomic_DNA"/>
</dbReference>
<organism evidence="2 3">
    <name type="scientific">Roridomyces roridus</name>
    <dbReference type="NCBI Taxonomy" id="1738132"/>
    <lineage>
        <taxon>Eukaryota</taxon>
        <taxon>Fungi</taxon>
        <taxon>Dikarya</taxon>
        <taxon>Basidiomycota</taxon>
        <taxon>Agaricomycotina</taxon>
        <taxon>Agaricomycetes</taxon>
        <taxon>Agaricomycetidae</taxon>
        <taxon>Agaricales</taxon>
        <taxon>Marasmiineae</taxon>
        <taxon>Mycenaceae</taxon>
        <taxon>Roridomyces</taxon>
    </lineage>
</organism>
<sequence length="472" mass="49758">MQGAIIDPIKYPTTRLSTGNLQKFWDMEDHSAFASPSYIPAGSSSSSKFSVNRFLSRTSSSGGGSSSQHRSNDSISSSAPASVRVVGRGGVGSRPRALPSSSSSLPTVVSSPTPPRRVVDPSHVDTGSTRIMGRGGAGARPRLLESKSTGDLGAAAATRRVAPTPVPPLPTTSAQQPVKFRTTGRGGAGSRQPKAKPVMDGATKPMGIKSLWKGKAREEPEARTHHSVELDHFVLDVGTAGTSLMRTDSVNTIVSEIAFAPPPPGQLTRSATITHGQRSAASGLTSKLARTLGVSDPGLFGFDRPSRAMRRGSISTLSTLDSSYLDLTPSSSSLPTDSDARSDITTITADEYIVLDTSDTRTITSFVSESSSVGSGAHLHAHPNFRFSTDTVPISIEEPSASAGELEQWDRSATPTPPASVPGDEEKQSSFFVVSPKWQKLVVRDEPVHGWSGQWNRGDMNDVISGLRGLKS</sequence>
<evidence type="ECO:0000256" key="1">
    <source>
        <dbReference type="SAM" id="MobiDB-lite"/>
    </source>
</evidence>
<accession>A0AAD7BB49</accession>
<proteinExistence type="predicted"/>
<evidence type="ECO:0000313" key="3">
    <source>
        <dbReference type="Proteomes" id="UP001221142"/>
    </source>
</evidence>
<feature type="compositionally biased region" description="Low complexity" evidence="1">
    <location>
        <begin position="93"/>
        <end position="111"/>
    </location>
</feature>
<gene>
    <name evidence="2" type="ORF">FB45DRAFT_1106943</name>
</gene>